<dbReference type="Pfam" id="PF07690">
    <property type="entry name" value="MFS_1"/>
    <property type="match status" value="1"/>
</dbReference>
<name>A0A495EE66_9FLAO</name>
<keyword evidence="4 5" id="KW-0472">Membrane</keyword>
<dbReference type="PIRSF" id="PIRSF002808">
    <property type="entry name" value="Hexose_phosphate_transp"/>
    <property type="match status" value="1"/>
</dbReference>
<dbReference type="CDD" id="cd17319">
    <property type="entry name" value="MFS_ExuT_GudP_like"/>
    <property type="match status" value="1"/>
</dbReference>
<gene>
    <name evidence="7" type="ORF">CLV91_1302</name>
</gene>
<evidence type="ECO:0000313" key="8">
    <source>
        <dbReference type="Proteomes" id="UP000269412"/>
    </source>
</evidence>
<dbReference type="GO" id="GO:0016020">
    <property type="term" value="C:membrane"/>
    <property type="evidence" value="ECO:0007669"/>
    <property type="project" value="UniProtKB-SubCell"/>
</dbReference>
<dbReference type="PANTHER" id="PTHR11662">
    <property type="entry name" value="SOLUTE CARRIER FAMILY 17"/>
    <property type="match status" value="1"/>
</dbReference>
<dbReference type="OrthoDB" id="9781156at2"/>
<keyword evidence="3 5" id="KW-1133">Transmembrane helix</keyword>
<evidence type="ECO:0000256" key="1">
    <source>
        <dbReference type="ARBA" id="ARBA00004141"/>
    </source>
</evidence>
<feature type="transmembrane region" description="Helical" evidence="5">
    <location>
        <begin position="7"/>
        <end position="24"/>
    </location>
</feature>
<feature type="transmembrane region" description="Helical" evidence="5">
    <location>
        <begin position="302"/>
        <end position="335"/>
    </location>
</feature>
<evidence type="ECO:0000256" key="2">
    <source>
        <dbReference type="ARBA" id="ARBA00022692"/>
    </source>
</evidence>
<keyword evidence="2 5" id="KW-0812">Transmembrane</keyword>
<dbReference type="EMBL" id="RBIQ01000007">
    <property type="protein sequence ID" value="RKR15220.1"/>
    <property type="molecule type" value="Genomic_DNA"/>
</dbReference>
<dbReference type="InterPro" id="IPR036259">
    <property type="entry name" value="MFS_trans_sf"/>
</dbReference>
<dbReference type="GO" id="GO:0015134">
    <property type="term" value="F:hexuronate transmembrane transporter activity"/>
    <property type="evidence" value="ECO:0007669"/>
    <property type="project" value="TreeGrafter"/>
</dbReference>
<feature type="transmembrane region" description="Helical" evidence="5">
    <location>
        <begin position="47"/>
        <end position="69"/>
    </location>
</feature>
<dbReference type="InterPro" id="IPR011701">
    <property type="entry name" value="MFS"/>
</dbReference>
<evidence type="ECO:0000256" key="3">
    <source>
        <dbReference type="ARBA" id="ARBA00022989"/>
    </source>
</evidence>
<proteinExistence type="predicted"/>
<dbReference type="SUPFAM" id="SSF103473">
    <property type="entry name" value="MFS general substrate transporter"/>
    <property type="match status" value="1"/>
</dbReference>
<organism evidence="7 8">
    <name type="scientific">Maribacter vaceletii</name>
    <dbReference type="NCBI Taxonomy" id="1206816"/>
    <lineage>
        <taxon>Bacteria</taxon>
        <taxon>Pseudomonadati</taxon>
        <taxon>Bacteroidota</taxon>
        <taxon>Flavobacteriia</taxon>
        <taxon>Flavobacteriales</taxon>
        <taxon>Flavobacteriaceae</taxon>
        <taxon>Maribacter</taxon>
    </lineage>
</organism>
<evidence type="ECO:0000259" key="6">
    <source>
        <dbReference type="PROSITE" id="PS50850"/>
    </source>
</evidence>
<dbReference type="Proteomes" id="UP000269412">
    <property type="component" value="Unassembled WGS sequence"/>
</dbReference>
<reference evidence="7 8" key="1">
    <citation type="submission" date="2018-10" db="EMBL/GenBank/DDBJ databases">
        <title>Genomic Encyclopedia of Archaeal and Bacterial Type Strains, Phase II (KMG-II): from individual species to whole genera.</title>
        <authorList>
            <person name="Goeker M."/>
        </authorList>
    </citation>
    <scope>NUCLEOTIDE SEQUENCE [LARGE SCALE GENOMIC DNA]</scope>
    <source>
        <strain evidence="7 8">DSM 25230</strain>
    </source>
</reference>
<dbReference type="AlphaFoldDB" id="A0A495EE66"/>
<feature type="transmembrane region" description="Helical" evidence="5">
    <location>
        <begin position="259"/>
        <end position="282"/>
    </location>
</feature>
<dbReference type="InterPro" id="IPR000849">
    <property type="entry name" value="Sugar_P_transporter"/>
</dbReference>
<evidence type="ECO:0000256" key="5">
    <source>
        <dbReference type="SAM" id="Phobius"/>
    </source>
</evidence>
<dbReference type="PANTHER" id="PTHR11662:SF285">
    <property type="entry name" value="HEXURONATE TRANSPORTER"/>
    <property type="match status" value="1"/>
</dbReference>
<feature type="domain" description="Major facilitator superfamily (MFS) profile" evidence="6">
    <location>
        <begin position="11"/>
        <end position="412"/>
    </location>
</feature>
<feature type="transmembrane region" description="Helical" evidence="5">
    <location>
        <begin position="356"/>
        <end position="380"/>
    </location>
</feature>
<feature type="transmembrane region" description="Helical" evidence="5">
    <location>
        <begin position="135"/>
        <end position="159"/>
    </location>
</feature>
<dbReference type="Gene3D" id="1.20.1250.20">
    <property type="entry name" value="MFS general substrate transporter like domains"/>
    <property type="match status" value="2"/>
</dbReference>
<feature type="transmembrane region" description="Helical" evidence="5">
    <location>
        <begin position="81"/>
        <end position="108"/>
    </location>
</feature>
<comment type="subcellular location">
    <subcellularLocation>
        <location evidence="1">Membrane</location>
        <topology evidence="1">Multi-pass membrane protein</topology>
    </subcellularLocation>
</comment>
<feature type="transmembrane region" description="Helical" evidence="5">
    <location>
        <begin position="166"/>
        <end position="185"/>
    </location>
</feature>
<feature type="transmembrane region" description="Helical" evidence="5">
    <location>
        <begin position="386"/>
        <end position="408"/>
    </location>
</feature>
<feature type="transmembrane region" description="Helical" evidence="5">
    <location>
        <begin position="226"/>
        <end position="247"/>
    </location>
</feature>
<dbReference type="PROSITE" id="PS50850">
    <property type="entry name" value="MFS"/>
    <property type="match status" value="1"/>
</dbReference>
<accession>A0A495EE66</accession>
<dbReference type="InterPro" id="IPR020846">
    <property type="entry name" value="MFS_dom"/>
</dbReference>
<comment type="caution">
    <text evidence="7">The sequence shown here is derived from an EMBL/GenBank/DDBJ whole genome shotgun (WGS) entry which is preliminary data.</text>
</comment>
<protein>
    <submittedName>
        <fullName evidence="7">ACS family hexuronate transporter-like MFS transporter</fullName>
    </submittedName>
</protein>
<sequence>MKATKNIRWWIIATIFLATTINYIDRQALSVAAPVIREDLNLSNEQYSWIVSSFLLAYTIMQIISGRLIDVLGTKKGFSIAIVWWSIANMLHAFGSGMLSLGIFRFLLGIGEAGNYPAAMKAISEWFPKEERSKAVGIVNMGPGLGAIIAPPLLAWLIISFGWKMAFVVTGALGFFWLLLWRWIYYEPEQHPKISKEELKLIQGKKELEQTKEKLPWVHYFRYKEVWGLALARFVSDGAFYFFVFWLPSWLADEKGFSLTEIGMFAWIPFLFSDIGSFVGGWTGEKLISKGFSLNASRKWVLWVGAILVVPVLGCLYVESPYIAITLISISLFATQFKQSSLFTLPIDVFSKKDAASVWGITGSAGSFGAMLFTPIIGWLVDTISYSPVFVIVAFLHIISALLIMVFIPRIQPIFNNK</sequence>
<evidence type="ECO:0000313" key="7">
    <source>
        <dbReference type="EMBL" id="RKR15220.1"/>
    </source>
</evidence>
<dbReference type="RefSeq" id="WP_121065112.1">
    <property type="nucleotide sequence ID" value="NZ_RBIQ01000007.1"/>
</dbReference>
<dbReference type="InterPro" id="IPR050382">
    <property type="entry name" value="MFS_Na/Anion_cotransporter"/>
</dbReference>
<keyword evidence="8" id="KW-1185">Reference proteome</keyword>
<evidence type="ECO:0000256" key="4">
    <source>
        <dbReference type="ARBA" id="ARBA00023136"/>
    </source>
</evidence>